<keyword evidence="1" id="KW-0472">Membrane</keyword>
<evidence type="ECO:0000313" key="4">
    <source>
        <dbReference type="Proteomes" id="UP001374893"/>
    </source>
</evidence>
<name>A0ABM7RKM8_9BACT</name>
<sequence length="444" mass="48746">MRRAIRRFFALCILLPALALVPCATSAWHLFGDPGLRSASSSRFAFTLHRSLSKRIPSYVDARIASGAAETLDVSQITATEWPVYGAFFYLLATENLQHQWENDPSLSAHPPTEYGAAAIEASVRIMLDEGHAHWVKTYWGDDYLQDPNCFYRMLMIGSLTAHHNLTGKDDHLPLLRTLVDDLATDIDRSPVGLVDDYPDQCFPADVGVATAMIRHAGIALGSDRKEWAKAAMDRLVGTFGGPLPPYMAVDDTGRPLAPSRGCTNGFFFSFIRSVDPDIADRLYANYASGFWQENDWCAGWREFPRPATIGGKEETYFDPDSGPVIGGFGTSATGLGLGAARLHGDHERAGKLGAELITTSLPLPGGRLLVPAAVGDPFHAPHFPEIVMLHQLSLSSTARTPPAPVPWVVWAVLGTEFLLGVLSLRVFWRLWRGKKRREPRVAP</sequence>
<keyword evidence="1" id="KW-1133">Transmembrane helix</keyword>
<reference evidence="3 4" key="1">
    <citation type="submission" date="2021-06" db="EMBL/GenBank/DDBJ databases">
        <title>Complete genome of Haloferula helveola possessing various polysaccharide degrading enzymes.</title>
        <authorList>
            <person name="Takami H."/>
            <person name="Huang C."/>
            <person name="Hamasaki K."/>
        </authorList>
    </citation>
    <scope>NUCLEOTIDE SEQUENCE [LARGE SCALE GENOMIC DNA]</scope>
    <source>
        <strain evidence="3 4">CN-1</strain>
    </source>
</reference>
<evidence type="ECO:0000313" key="3">
    <source>
        <dbReference type="EMBL" id="BCX48257.1"/>
    </source>
</evidence>
<keyword evidence="2" id="KW-0732">Signal</keyword>
<evidence type="ECO:0000256" key="1">
    <source>
        <dbReference type="SAM" id="Phobius"/>
    </source>
</evidence>
<accession>A0ABM7RKM8</accession>
<gene>
    <name evidence="3" type="ORF">HAHE_21650</name>
</gene>
<proteinExistence type="predicted"/>
<protein>
    <submittedName>
        <fullName evidence="3">Dinitrogenase reductase activating glycohydrolase</fullName>
    </submittedName>
</protein>
<feature type="chain" id="PRO_5047005229" evidence="2">
    <location>
        <begin position="20"/>
        <end position="444"/>
    </location>
</feature>
<feature type="transmembrane region" description="Helical" evidence="1">
    <location>
        <begin position="408"/>
        <end position="429"/>
    </location>
</feature>
<evidence type="ECO:0000256" key="2">
    <source>
        <dbReference type="SAM" id="SignalP"/>
    </source>
</evidence>
<organism evidence="3 4">
    <name type="scientific">Haloferula helveola</name>
    <dbReference type="NCBI Taxonomy" id="490095"/>
    <lineage>
        <taxon>Bacteria</taxon>
        <taxon>Pseudomonadati</taxon>
        <taxon>Verrucomicrobiota</taxon>
        <taxon>Verrucomicrobiia</taxon>
        <taxon>Verrucomicrobiales</taxon>
        <taxon>Verrucomicrobiaceae</taxon>
        <taxon>Haloferula</taxon>
    </lineage>
</organism>
<keyword evidence="4" id="KW-1185">Reference proteome</keyword>
<dbReference type="EMBL" id="AP024702">
    <property type="protein sequence ID" value="BCX48257.1"/>
    <property type="molecule type" value="Genomic_DNA"/>
</dbReference>
<dbReference type="RefSeq" id="WP_338684353.1">
    <property type="nucleotide sequence ID" value="NZ_AP024702.1"/>
</dbReference>
<feature type="signal peptide" evidence="2">
    <location>
        <begin position="1"/>
        <end position="19"/>
    </location>
</feature>
<keyword evidence="1" id="KW-0812">Transmembrane</keyword>
<dbReference type="Proteomes" id="UP001374893">
    <property type="component" value="Chromosome"/>
</dbReference>